<dbReference type="InterPro" id="IPR014001">
    <property type="entry name" value="Helicase_ATP-bd"/>
</dbReference>
<dbReference type="InterPro" id="IPR001650">
    <property type="entry name" value="Helicase_C-like"/>
</dbReference>
<dbReference type="AlphaFoldDB" id="A0A0R1UA65"/>
<dbReference type="PANTHER" id="PTHR10799">
    <property type="entry name" value="SNF2/RAD54 HELICASE FAMILY"/>
    <property type="match status" value="1"/>
</dbReference>
<dbReference type="CDD" id="cd18793">
    <property type="entry name" value="SF2_C_SNF"/>
    <property type="match status" value="1"/>
</dbReference>
<dbReference type="InterPro" id="IPR027417">
    <property type="entry name" value="P-loop_NTPase"/>
</dbReference>
<dbReference type="CDD" id="cd18012">
    <property type="entry name" value="DEXQc_arch_SWI2_SNF2"/>
    <property type="match status" value="1"/>
</dbReference>
<dbReference type="Pfam" id="PF00271">
    <property type="entry name" value="Helicase_C"/>
    <property type="match status" value="1"/>
</dbReference>
<sequence>MAAVLITIDTVGKDVCLKASQEYRENGEVEDISFKDIYLQSALNYSKDNSVLGDPLEIAKNVKFSYHDYEEYHSLNHRLRTQAHYFEKLDDSNHRFVIEYRTGYLEYTVRIVFDIDTIKNIEIESPIRNFEKNAFNLKALFDFVEYYLKDNPLEDTNEAALIFLDKYKNIINNDKDTYEENNLPIKLYAYVENAYSAPEISFRLGQGSHLYKIKNLISLVDDANDGKKVRLGKFFDRVIDVNQMDESSKLWFYFLEEMCDYYKFAKDDTYTYYYNTSLNTLPLADSIADRVDDLLQKGAVLHRDKATIQYEVSDKKISMKISTDPETKTAKIFVDYIVDPNNFDHVIWGNQHLYFISKNSWINFKNINPRKIQRSGIEFGNHLEFGAETMPTFGRKILPILKESNLFEIEGEKQLEAELPPVAKIFFKLDFQDKNIVCRPSVKYGEHEYQLLEKDKETRNFTRELDKEEAAQKLVEDLGFSQNEDQRNYELSIGSSDKIDYFFDEGLNQLKSVGKVEATAAFKRLIANTKTKFTVSLGIRLGENTIDLEIKGDELAPEDIQAILNAYQEKKHYFMLRDGQMRAVDSPSIEELAQVMKAMDISLDKFVKGKMAVPAYRAFYLEKMLKNRDDLQYTSNDAFNKLIDDLDKGNVKAAKVPNKLKKVLRPYQTKGFEWLTTLVNYQLGGLLADEMGLGKTLQVISVLLSRQNKSNLPSLVIVPASVVYNWEAEFKKFAPELKTLVLGGGKKERAMQLKDAEKSDVLITSYDSLKRDLEEYGKLKFDLEVIDEAQNIKNARAAVAKAVKVINANHRIALTGTPIENNLSELWSIFDYLMPGFLGTYDYFKSTYEKPIVKDGDEATEQKLSQIIAPFILRRLKKNVLKDLPDKNEQVVYAKLSGKQNDLYQAQSQKLIQDLNKQDDKDFKKQRFQVLAAITKLRELCCDPHLLYEDYRGKSAKLETTLGLIKDSLADGHKILLFSQFTSMLDIIEQKLKKNKIPVYVITGSTPKQKRQELIQEFNDLKEPAIFLISLKAGGTGINLTSADVVIHYDPWWNVAAENQATDRAHRMGQKNDVTIYKMVAKDTIEENIVDLQEKKEKLAEAVLNGENIGSNALDKEDLLKILGR</sequence>
<proteinExistence type="predicted"/>
<dbReference type="InterPro" id="IPR049730">
    <property type="entry name" value="SNF2/RAD54-like_C"/>
</dbReference>
<feature type="domain" description="Helicase ATP-binding" evidence="2">
    <location>
        <begin position="676"/>
        <end position="836"/>
    </location>
</feature>
<evidence type="ECO:0000313" key="5">
    <source>
        <dbReference type="Proteomes" id="UP000051036"/>
    </source>
</evidence>
<dbReference type="Gene3D" id="3.40.50.10810">
    <property type="entry name" value="Tandem AAA-ATPase domain"/>
    <property type="match status" value="1"/>
</dbReference>
<dbReference type="PROSITE" id="PS51192">
    <property type="entry name" value="HELICASE_ATP_BIND_1"/>
    <property type="match status" value="1"/>
</dbReference>
<dbReference type="GO" id="GO:0016787">
    <property type="term" value="F:hydrolase activity"/>
    <property type="evidence" value="ECO:0007669"/>
    <property type="project" value="UniProtKB-KW"/>
</dbReference>
<dbReference type="PATRIC" id="fig|1423763.3.peg.330"/>
<evidence type="ECO:0000259" key="2">
    <source>
        <dbReference type="PROSITE" id="PS51192"/>
    </source>
</evidence>
<evidence type="ECO:0000313" key="4">
    <source>
        <dbReference type="EMBL" id="KRL90223.1"/>
    </source>
</evidence>
<protein>
    <submittedName>
        <fullName evidence="4">Non-specific serine threonine protein kinase</fullName>
    </submittedName>
</protein>
<keyword evidence="5" id="KW-1185">Reference proteome</keyword>
<gene>
    <name evidence="4" type="ORF">FC46_GL000325</name>
</gene>
<dbReference type="STRING" id="1423763.FC46_GL000325"/>
<dbReference type="Gene3D" id="3.40.50.300">
    <property type="entry name" value="P-loop containing nucleotide triphosphate hydrolases"/>
    <property type="match status" value="1"/>
</dbReference>
<feature type="domain" description="Helicase C-terminal" evidence="3">
    <location>
        <begin position="957"/>
        <end position="1110"/>
    </location>
</feature>
<dbReference type="Pfam" id="PF00176">
    <property type="entry name" value="SNF2-rel_dom"/>
    <property type="match status" value="1"/>
</dbReference>
<comment type="caution">
    <text evidence="4">The sequence shown here is derived from an EMBL/GenBank/DDBJ whole genome shotgun (WGS) entry which is preliminary data.</text>
</comment>
<dbReference type="InterPro" id="IPR038718">
    <property type="entry name" value="SNF2-like_sf"/>
</dbReference>
<reference evidence="4 5" key="1">
    <citation type="journal article" date="2015" name="Genome Announc.">
        <title>Expanding the biotechnology potential of lactobacilli through comparative genomics of 213 strains and associated genera.</title>
        <authorList>
            <person name="Sun Z."/>
            <person name="Harris H.M."/>
            <person name="McCann A."/>
            <person name="Guo C."/>
            <person name="Argimon S."/>
            <person name="Zhang W."/>
            <person name="Yang X."/>
            <person name="Jeffery I.B."/>
            <person name="Cooney J.C."/>
            <person name="Kagawa T.F."/>
            <person name="Liu W."/>
            <person name="Song Y."/>
            <person name="Salvetti E."/>
            <person name="Wrobel A."/>
            <person name="Rasinkangas P."/>
            <person name="Parkhill J."/>
            <person name="Rea M.C."/>
            <person name="O'Sullivan O."/>
            <person name="Ritari J."/>
            <person name="Douillard F.P."/>
            <person name="Paul Ross R."/>
            <person name="Yang R."/>
            <person name="Briner A.E."/>
            <person name="Felis G.E."/>
            <person name="de Vos W.M."/>
            <person name="Barrangou R."/>
            <person name="Klaenhammer T.R."/>
            <person name="Caufield P.W."/>
            <person name="Cui Y."/>
            <person name="Zhang H."/>
            <person name="O'Toole P.W."/>
        </authorList>
    </citation>
    <scope>NUCLEOTIDE SEQUENCE [LARGE SCALE GENOMIC DNA]</scope>
    <source>
        <strain evidence="4 5">DSM 16043</strain>
    </source>
</reference>
<dbReference type="Pfam" id="PF08455">
    <property type="entry name" value="SNF2_assoc"/>
    <property type="match status" value="1"/>
</dbReference>
<evidence type="ECO:0000256" key="1">
    <source>
        <dbReference type="ARBA" id="ARBA00022801"/>
    </source>
</evidence>
<dbReference type="GO" id="GO:0005524">
    <property type="term" value="F:ATP binding"/>
    <property type="evidence" value="ECO:0007669"/>
    <property type="project" value="InterPro"/>
</dbReference>
<dbReference type="InterPro" id="IPR000330">
    <property type="entry name" value="SNF2_N"/>
</dbReference>
<name>A0A0R1UA65_9LACO</name>
<dbReference type="EMBL" id="AZFM01000013">
    <property type="protein sequence ID" value="KRL90223.1"/>
    <property type="molecule type" value="Genomic_DNA"/>
</dbReference>
<dbReference type="InterPro" id="IPR013663">
    <property type="entry name" value="Helicase_SWF/SNF/SWI_bac"/>
</dbReference>
<accession>A0A0R1UA65</accession>
<keyword evidence="4" id="KW-0418">Kinase</keyword>
<keyword evidence="4" id="KW-0808">Transferase</keyword>
<dbReference type="SUPFAM" id="SSF52540">
    <property type="entry name" value="P-loop containing nucleoside triphosphate hydrolases"/>
    <property type="match status" value="2"/>
</dbReference>
<keyword evidence="1" id="KW-0378">Hydrolase</keyword>
<dbReference type="PROSITE" id="PS51194">
    <property type="entry name" value="HELICASE_CTER"/>
    <property type="match status" value="1"/>
</dbReference>
<dbReference type="SMART" id="SM00490">
    <property type="entry name" value="HELICc"/>
    <property type="match status" value="1"/>
</dbReference>
<dbReference type="GO" id="GO:0016301">
    <property type="term" value="F:kinase activity"/>
    <property type="evidence" value="ECO:0007669"/>
    <property type="project" value="UniProtKB-KW"/>
</dbReference>
<evidence type="ECO:0000259" key="3">
    <source>
        <dbReference type="PROSITE" id="PS51194"/>
    </source>
</evidence>
<dbReference type="SMART" id="SM00487">
    <property type="entry name" value="DEXDc"/>
    <property type="match status" value="1"/>
</dbReference>
<organism evidence="4 5">
    <name type="scientific">Lactobacillus kalixensis DSM 16043</name>
    <dbReference type="NCBI Taxonomy" id="1423763"/>
    <lineage>
        <taxon>Bacteria</taxon>
        <taxon>Bacillati</taxon>
        <taxon>Bacillota</taxon>
        <taxon>Bacilli</taxon>
        <taxon>Lactobacillales</taxon>
        <taxon>Lactobacillaceae</taxon>
        <taxon>Lactobacillus</taxon>
    </lineage>
</organism>
<dbReference type="Proteomes" id="UP000051036">
    <property type="component" value="Unassembled WGS sequence"/>
</dbReference>